<dbReference type="InParanoid" id="Q2GW30"/>
<accession>Q2GW30</accession>
<proteinExistence type="inferred from homology"/>
<evidence type="ECO:0000256" key="1">
    <source>
        <dbReference type="ARBA" id="ARBA00004514"/>
    </source>
</evidence>
<keyword evidence="12" id="KW-1185">Reference proteome</keyword>
<feature type="region of interest" description="Disordered" evidence="10">
    <location>
        <begin position="277"/>
        <end position="422"/>
    </location>
</feature>
<dbReference type="STRING" id="306901.Q2GW30"/>
<comment type="similarity">
    <text evidence="2 9">Belongs to the eIF-2B alpha/beta/delta subunits family.</text>
</comment>
<evidence type="ECO:0000256" key="8">
    <source>
        <dbReference type="ARBA" id="ARBA00046432"/>
    </source>
</evidence>
<feature type="compositionally biased region" description="Low complexity" evidence="10">
    <location>
        <begin position="318"/>
        <end position="343"/>
    </location>
</feature>
<dbReference type="Gene3D" id="3.40.50.10470">
    <property type="entry name" value="Translation initiation factor eif-2b, domain 2"/>
    <property type="match status" value="1"/>
</dbReference>
<keyword evidence="5" id="KW-0648">Protein biosynthesis</keyword>
<dbReference type="OrthoDB" id="10254737at2759"/>
<keyword evidence="4" id="KW-0396">Initiation factor</keyword>
<evidence type="ECO:0000256" key="3">
    <source>
        <dbReference type="ARBA" id="ARBA00022490"/>
    </source>
</evidence>
<keyword evidence="3" id="KW-0963">Cytoplasm</keyword>
<protein>
    <recommendedName>
        <fullName evidence="6">Translation initiation factor eIF2B subunit delta</fullName>
    </recommendedName>
    <alternativeName>
        <fullName evidence="7">eIF2B GDP-GTP exchange factor subunit delta</fullName>
    </alternativeName>
</protein>
<dbReference type="GO" id="GO:0005829">
    <property type="term" value="C:cytosol"/>
    <property type="evidence" value="ECO:0007669"/>
    <property type="project" value="UniProtKB-SubCell"/>
</dbReference>
<dbReference type="AlphaFoldDB" id="Q2GW30"/>
<evidence type="ECO:0000313" key="12">
    <source>
        <dbReference type="Proteomes" id="UP000001056"/>
    </source>
</evidence>
<gene>
    <name evidence="11" type="ORF">CHGG_07824</name>
</gene>
<feature type="compositionally biased region" description="Basic residues" evidence="10">
    <location>
        <begin position="278"/>
        <end position="287"/>
    </location>
</feature>
<dbReference type="EMBL" id="CH408033">
    <property type="protein sequence ID" value="EAQ86571.1"/>
    <property type="molecule type" value="Genomic_DNA"/>
</dbReference>
<dbReference type="eggNOG" id="KOG1467">
    <property type="taxonomic scope" value="Eukaryota"/>
</dbReference>
<evidence type="ECO:0000256" key="4">
    <source>
        <dbReference type="ARBA" id="ARBA00022540"/>
    </source>
</evidence>
<dbReference type="InterPro" id="IPR042529">
    <property type="entry name" value="IF_2B-like_C"/>
</dbReference>
<organism evidence="11 12">
    <name type="scientific">Chaetomium globosum (strain ATCC 6205 / CBS 148.51 / DSM 1962 / NBRC 6347 / NRRL 1970)</name>
    <name type="common">Soil fungus</name>
    <dbReference type="NCBI Taxonomy" id="306901"/>
    <lineage>
        <taxon>Eukaryota</taxon>
        <taxon>Fungi</taxon>
        <taxon>Dikarya</taxon>
        <taxon>Ascomycota</taxon>
        <taxon>Pezizomycotina</taxon>
        <taxon>Sordariomycetes</taxon>
        <taxon>Sordariomycetidae</taxon>
        <taxon>Sordariales</taxon>
        <taxon>Chaetomiaceae</taxon>
        <taxon>Chaetomium</taxon>
    </lineage>
</organism>
<evidence type="ECO:0000256" key="2">
    <source>
        <dbReference type="ARBA" id="ARBA00007251"/>
    </source>
</evidence>
<evidence type="ECO:0000256" key="6">
    <source>
        <dbReference type="ARBA" id="ARBA00044147"/>
    </source>
</evidence>
<comment type="subcellular location">
    <subcellularLocation>
        <location evidence="1">Cytoplasm</location>
        <location evidence="1">Cytosol</location>
    </subcellularLocation>
</comment>
<evidence type="ECO:0000256" key="9">
    <source>
        <dbReference type="RuleBase" id="RU003814"/>
    </source>
</evidence>
<evidence type="ECO:0000256" key="5">
    <source>
        <dbReference type="ARBA" id="ARBA00022917"/>
    </source>
</evidence>
<comment type="subunit">
    <text evidence="8">Component of the translation initiation factor 2B (eIF2B) complex which is a heterodecamer of two sets of five different subunits: alpha, beta, gamma, delta and epsilon. Subunits alpha, beta and delta comprise a regulatory subcomplex and subunits epsilon and gamma comprise a catalytic subcomplex. Within the complex, the hexameric regulatory complex resides at the center, with the two heterodimeric catalytic subcomplexes bound on opposite sides.</text>
</comment>
<dbReference type="GO" id="GO:0003743">
    <property type="term" value="F:translation initiation factor activity"/>
    <property type="evidence" value="ECO:0007669"/>
    <property type="project" value="UniProtKB-KW"/>
</dbReference>
<dbReference type="RefSeq" id="XP_001225480.1">
    <property type="nucleotide sequence ID" value="XM_001225479.1"/>
</dbReference>
<evidence type="ECO:0000313" key="11">
    <source>
        <dbReference type="EMBL" id="EAQ86571.1"/>
    </source>
</evidence>
<dbReference type="HOGENOM" id="CLU_368417_0_0_1"/>
<dbReference type="SUPFAM" id="SSF100950">
    <property type="entry name" value="NagB/RpiA/CoA transferase-like"/>
    <property type="match status" value="1"/>
</dbReference>
<feature type="compositionally biased region" description="Polar residues" evidence="10">
    <location>
        <begin position="292"/>
        <end position="313"/>
    </location>
</feature>
<dbReference type="GeneID" id="4393663"/>
<dbReference type="InterPro" id="IPR037171">
    <property type="entry name" value="NagB/RpiA_transferase-like"/>
</dbReference>
<dbReference type="Pfam" id="PF01008">
    <property type="entry name" value="IF-2B"/>
    <property type="match status" value="1"/>
</dbReference>
<sequence>MQVVTSVPTSESSSSSSSSESSTSSPESTSFTSSVESTFSTEPTSTSSAAPEPTGCTEGLTACGTTCLDLKNDPENCGGCGVKCDSGMCSNGACATNSCTGQTCDTFTACGPGGSCVCASVAGGTGFCADGQTPCAGLTDCTTSADCPVGSVCAVGTCCSRNVCIVADTCGTSTSPARLFRPRGASFAAMYFCGYLGLRTEKPASGTGLPGDTIESTPMPRRDLIDRVRVWEPAAEARSLESHTDLVPASFKHHPSITIRTTAFFCVTSTPRATLRSIHPKSKKHRAPVTQIMPSETNGVPINGAPNSNTVPATQDGAKNAPAADNSAATPASTEKLTAAQLKAKAKAEKAARRAQVKEARVAAPTPSPIQEKGATADAKGGKGKGRQDGQQSQGKGGQLQVPPATGRRPSSPVLEKDVRSGVPDCFSHIPMSKRIPTSQAHKDVHPAVLAVGQQMATFALNDSISRLKATLLAFAKVIESYETPKGNSLSRHFVPHVLNPQIEYLTECRPMCFAMGNAIRLLKGKVNKFDIDTAEDEAKEGLLEWINFLIKERITLAEYAIARNAAESINEGDTILTYGRHRLVEKTFIEAKRDGKSFDVTVIDDPFERTGQDLAKTLRQAGIPVLYSPNLGGLRPKVAAASNVFLGGEAIFANGSLHASSGTADVAMAAMNAGVKVIVLCETINFDRDRVSVDSLTYNEIDPERNTGDCFRLLFDNTHDKYITGVITEFESGGGNSPAQAILALLRKQEDPLID</sequence>
<dbReference type="InterPro" id="IPR000649">
    <property type="entry name" value="IF-2B-related"/>
</dbReference>
<dbReference type="PANTHER" id="PTHR10233:SF14">
    <property type="entry name" value="TRANSLATION INITIATION FACTOR EIF-2B SUBUNIT DELTA"/>
    <property type="match status" value="1"/>
</dbReference>
<feature type="compositionally biased region" description="Low complexity" evidence="10">
    <location>
        <begin position="1"/>
        <end position="54"/>
    </location>
</feature>
<dbReference type="PANTHER" id="PTHR10233">
    <property type="entry name" value="TRANSLATION INITIATION FACTOR EIF-2B"/>
    <property type="match status" value="1"/>
</dbReference>
<name>Q2GW30_CHAGB</name>
<feature type="region of interest" description="Disordered" evidence="10">
    <location>
        <begin position="1"/>
        <end position="55"/>
    </location>
</feature>
<feature type="compositionally biased region" description="Basic and acidic residues" evidence="10">
    <location>
        <begin position="346"/>
        <end position="361"/>
    </location>
</feature>
<evidence type="ECO:0000256" key="10">
    <source>
        <dbReference type="SAM" id="MobiDB-lite"/>
    </source>
</evidence>
<reference evidence="12" key="1">
    <citation type="journal article" date="2015" name="Genome Announc.">
        <title>Draft genome sequence of the cellulolytic fungus Chaetomium globosum.</title>
        <authorList>
            <person name="Cuomo C.A."/>
            <person name="Untereiner W.A."/>
            <person name="Ma L.-J."/>
            <person name="Grabherr M."/>
            <person name="Birren B.W."/>
        </authorList>
    </citation>
    <scope>NUCLEOTIDE SEQUENCE [LARGE SCALE GENOMIC DNA]</scope>
    <source>
        <strain evidence="12">ATCC 6205 / CBS 148.51 / DSM 1962 / NBRC 6347 / NRRL 1970</strain>
    </source>
</reference>
<dbReference type="VEuPathDB" id="FungiDB:CHGG_07824"/>
<dbReference type="Proteomes" id="UP000001056">
    <property type="component" value="Unassembled WGS sequence"/>
</dbReference>
<evidence type="ECO:0000256" key="7">
    <source>
        <dbReference type="ARBA" id="ARBA00044356"/>
    </source>
</evidence>